<evidence type="ECO:0000313" key="6">
    <source>
        <dbReference type="Proteomes" id="UP001204320"/>
    </source>
</evidence>
<evidence type="ECO:0000259" key="4">
    <source>
        <dbReference type="PROSITE" id="PS01124"/>
    </source>
</evidence>
<dbReference type="Gene3D" id="1.10.10.60">
    <property type="entry name" value="Homeodomain-like"/>
    <property type="match status" value="1"/>
</dbReference>
<dbReference type="PANTHER" id="PTHR46796">
    <property type="entry name" value="HTH-TYPE TRANSCRIPTIONAL ACTIVATOR RHAS-RELATED"/>
    <property type="match status" value="1"/>
</dbReference>
<dbReference type="PROSITE" id="PS00041">
    <property type="entry name" value="HTH_ARAC_FAMILY_1"/>
    <property type="match status" value="1"/>
</dbReference>
<dbReference type="Pfam" id="PF12833">
    <property type="entry name" value="HTH_18"/>
    <property type="match status" value="1"/>
</dbReference>
<keyword evidence="1" id="KW-0805">Transcription regulation</keyword>
<dbReference type="SUPFAM" id="SSF51182">
    <property type="entry name" value="RmlC-like cupins"/>
    <property type="match status" value="1"/>
</dbReference>
<dbReference type="InterPro" id="IPR009057">
    <property type="entry name" value="Homeodomain-like_sf"/>
</dbReference>
<dbReference type="InterPro" id="IPR018060">
    <property type="entry name" value="HTH_AraC"/>
</dbReference>
<feature type="domain" description="HTH araC/xylS-type" evidence="4">
    <location>
        <begin position="222"/>
        <end position="321"/>
    </location>
</feature>
<dbReference type="Gene3D" id="2.60.120.10">
    <property type="entry name" value="Jelly Rolls"/>
    <property type="match status" value="1"/>
</dbReference>
<evidence type="ECO:0000256" key="3">
    <source>
        <dbReference type="ARBA" id="ARBA00023163"/>
    </source>
</evidence>
<accession>A0ABT1Z955</accession>
<evidence type="ECO:0000313" key="5">
    <source>
        <dbReference type="EMBL" id="MCR9036744.1"/>
    </source>
</evidence>
<dbReference type="SUPFAM" id="SSF46689">
    <property type="entry name" value="Homeodomain-like"/>
    <property type="match status" value="2"/>
</dbReference>
<dbReference type="Proteomes" id="UP001204320">
    <property type="component" value="Unassembled WGS sequence"/>
</dbReference>
<dbReference type="InterPro" id="IPR050204">
    <property type="entry name" value="AraC_XylS_family_regulators"/>
</dbReference>
<dbReference type="PROSITE" id="PS01124">
    <property type="entry name" value="HTH_ARAC_FAMILY_2"/>
    <property type="match status" value="1"/>
</dbReference>
<organism evidence="5 6">
    <name type="scientific">Tractidigestivibacter montrealensis</name>
    <dbReference type="NCBI Taxonomy" id="2972466"/>
    <lineage>
        <taxon>Bacteria</taxon>
        <taxon>Bacillati</taxon>
        <taxon>Actinomycetota</taxon>
        <taxon>Coriobacteriia</taxon>
        <taxon>Coriobacteriales</taxon>
        <taxon>Atopobiaceae</taxon>
        <taxon>Tractidigestivibacter</taxon>
    </lineage>
</organism>
<dbReference type="CDD" id="cd02208">
    <property type="entry name" value="cupin_RmlC-like"/>
    <property type="match status" value="1"/>
</dbReference>
<protein>
    <submittedName>
        <fullName evidence="5">AraC family transcriptional regulator</fullName>
    </submittedName>
</protein>
<gene>
    <name evidence="5" type="ORF">NVS32_07250</name>
</gene>
<keyword evidence="3" id="KW-0804">Transcription</keyword>
<evidence type="ECO:0000256" key="2">
    <source>
        <dbReference type="ARBA" id="ARBA00023125"/>
    </source>
</evidence>
<dbReference type="InterPro" id="IPR013096">
    <property type="entry name" value="Cupin_2"/>
</dbReference>
<sequence length="328" mass="36324">MIIVRRTFLYNLSAIKYRVSDIWSTWMIYTRCPLNLSGNDHEDVKSVSPDFPAEGYDELLNQEPGCDVPWHWHEELEAIVVRDGAMRLLASGRSFVVERGCGVFINCNVLHACKGEPTCRIRSVTFDSSLVAGGQALAIHRKYLAPIVGNEAHPIVLLPSNTPAGVHGCTRIEDAVRAFESGGQGFEIDARFALSHLMLDVLALAGEEADGGRPRASARRVREMCRFIETHLGDDIGISDIAHAASIGEREALRCFRQELGTTPSSYLAEQRLEHAARILSESPDEPVSQVACHVGMKSASNFSLRFREYFGCAPREWRKRVTAGQSV</sequence>
<proteinExistence type="predicted"/>
<name>A0ABT1Z955_9ACTN</name>
<dbReference type="InterPro" id="IPR018062">
    <property type="entry name" value="HTH_AraC-typ_CS"/>
</dbReference>
<evidence type="ECO:0000256" key="1">
    <source>
        <dbReference type="ARBA" id="ARBA00023015"/>
    </source>
</evidence>
<dbReference type="InterPro" id="IPR014710">
    <property type="entry name" value="RmlC-like_jellyroll"/>
</dbReference>
<keyword evidence="2" id="KW-0238">DNA-binding</keyword>
<keyword evidence="6" id="KW-1185">Reference proteome</keyword>
<dbReference type="SMART" id="SM00342">
    <property type="entry name" value="HTH_ARAC"/>
    <property type="match status" value="1"/>
</dbReference>
<dbReference type="RefSeq" id="WP_258499220.1">
    <property type="nucleotide sequence ID" value="NZ_JANSKA010000004.1"/>
</dbReference>
<comment type="caution">
    <text evidence="5">The sequence shown here is derived from an EMBL/GenBank/DDBJ whole genome shotgun (WGS) entry which is preliminary data.</text>
</comment>
<dbReference type="EMBL" id="JANSKA010000004">
    <property type="protein sequence ID" value="MCR9036744.1"/>
    <property type="molecule type" value="Genomic_DNA"/>
</dbReference>
<dbReference type="Pfam" id="PF07883">
    <property type="entry name" value="Cupin_2"/>
    <property type="match status" value="1"/>
</dbReference>
<reference evidence="5 6" key="1">
    <citation type="submission" date="2022-08" db="EMBL/GenBank/DDBJ databases">
        <title>Tractidigestivibacter montrealensis type strain KD21.</title>
        <authorList>
            <person name="Diop K."/>
            <person name="Richard C."/>
            <person name="Routy B."/>
        </authorList>
    </citation>
    <scope>NUCLEOTIDE SEQUENCE [LARGE SCALE GENOMIC DNA]</scope>
    <source>
        <strain evidence="5 6">KD21</strain>
    </source>
</reference>
<dbReference type="InterPro" id="IPR011051">
    <property type="entry name" value="RmlC_Cupin_sf"/>
</dbReference>